<comment type="caution">
    <text evidence="1">The sequence shown here is derived from an EMBL/GenBank/DDBJ whole genome shotgun (WGS) entry which is preliminary data.</text>
</comment>
<organism evidence="1 2">
    <name type="scientific">Fusarium oxysporum f. sp. cubense</name>
    <dbReference type="NCBI Taxonomy" id="61366"/>
    <lineage>
        <taxon>Eukaryota</taxon>
        <taxon>Fungi</taxon>
        <taxon>Dikarya</taxon>
        <taxon>Ascomycota</taxon>
        <taxon>Pezizomycotina</taxon>
        <taxon>Sordariomycetes</taxon>
        <taxon>Hypocreomycetidae</taxon>
        <taxon>Hypocreales</taxon>
        <taxon>Nectriaceae</taxon>
        <taxon>Fusarium</taxon>
        <taxon>Fusarium oxysporum species complex</taxon>
    </lineage>
</organism>
<name>A0A559KXT5_FUSOC</name>
<reference evidence="1 2" key="1">
    <citation type="journal article" date="2019" name="Microbiol. Resour. Announc.">
        <title>High-quality draft genome sequence of Fusarium oxysporum f. sp. cubense strain 160527, a causal agent of Panama disease.</title>
        <authorList>
            <person name="Asai S."/>
            <person name="Ayukawa Y."/>
            <person name="Gan P."/>
            <person name="Masuda S."/>
            <person name="Komatsu K."/>
            <person name="Shirasu K."/>
            <person name="Arie T."/>
        </authorList>
    </citation>
    <scope>NUCLEOTIDE SEQUENCE [LARGE SCALE GENOMIC DNA]</scope>
    <source>
        <strain evidence="1 2">160527</strain>
    </source>
</reference>
<evidence type="ECO:0000313" key="2">
    <source>
        <dbReference type="Proteomes" id="UP000320707"/>
    </source>
</evidence>
<dbReference type="EMBL" id="SRMI01000008">
    <property type="protein sequence ID" value="TVY64989.1"/>
    <property type="molecule type" value="Genomic_DNA"/>
</dbReference>
<dbReference type="AlphaFoldDB" id="A0A559KXT5"/>
<accession>A0A559KXT5</accession>
<proteinExistence type="predicted"/>
<dbReference type="Proteomes" id="UP000320707">
    <property type="component" value="Unassembled WGS sequence"/>
</dbReference>
<evidence type="ECO:0000313" key="1">
    <source>
        <dbReference type="EMBL" id="TVY64989.1"/>
    </source>
</evidence>
<sequence>MTVSQNNETASHNEDRFDEKAEVAAVENAISSPVGHIPPIEIQARFPLLRDLSQTQMDALNKKVRSKVDWHMMPCVTLMFLMNYLDRINVSNARLAGL</sequence>
<gene>
    <name evidence="1" type="ORF">Focb16_v016384</name>
</gene>
<protein>
    <submittedName>
        <fullName evidence="1">Uncharacterized protein</fullName>
    </submittedName>
</protein>